<comment type="subcellular location">
    <subcellularLocation>
        <location evidence="1">Cell membrane</location>
        <topology evidence="1">Multi-pass membrane protein</topology>
    </subcellularLocation>
</comment>
<feature type="transmembrane region" description="Helical" evidence="7">
    <location>
        <begin position="6"/>
        <end position="21"/>
    </location>
</feature>
<feature type="transmembrane region" description="Helical" evidence="7">
    <location>
        <begin position="106"/>
        <end position="131"/>
    </location>
</feature>
<evidence type="ECO:0000256" key="7">
    <source>
        <dbReference type="SAM" id="Phobius"/>
    </source>
</evidence>
<evidence type="ECO:0000313" key="10">
    <source>
        <dbReference type="Proteomes" id="UP000288028"/>
    </source>
</evidence>
<evidence type="ECO:0000256" key="6">
    <source>
        <dbReference type="ARBA" id="ARBA00023136"/>
    </source>
</evidence>
<comment type="caution">
    <text evidence="9">The sequence shown here is derived from an EMBL/GenBank/DDBJ whole genome shotgun (WGS) entry which is preliminary data.</text>
</comment>
<organism evidence="9 10">
    <name type="scientific">Vagococcus carniphilus</name>
    <dbReference type="NCBI Taxonomy" id="218144"/>
    <lineage>
        <taxon>Bacteria</taxon>
        <taxon>Bacillati</taxon>
        <taxon>Bacillota</taxon>
        <taxon>Bacilli</taxon>
        <taxon>Lactobacillales</taxon>
        <taxon>Enterococcaceae</taxon>
        <taxon>Vagococcus</taxon>
    </lineage>
</organism>
<dbReference type="OrthoDB" id="9760224at2"/>
<feature type="transmembrane region" description="Helical" evidence="7">
    <location>
        <begin position="33"/>
        <end position="52"/>
    </location>
</feature>
<dbReference type="InterPro" id="IPR000917">
    <property type="entry name" value="Sulfatase_N"/>
</dbReference>
<keyword evidence="3" id="KW-1003">Cell membrane</keyword>
<feature type="transmembrane region" description="Helical" evidence="7">
    <location>
        <begin position="202"/>
        <end position="219"/>
    </location>
</feature>
<dbReference type="SUPFAM" id="SSF53649">
    <property type="entry name" value="Alkaline phosphatase-like"/>
    <property type="match status" value="1"/>
</dbReference>
<dbReference type="AlphaFoldDB" id="A0A430B7H1"/>
<keyword evidence="6 7" id="KW-0472">Membrane</keyword>
<dbReference type="Gene3D" id="3.40.720.10">
    <property type="entry name" value="Alkaline Phosphatase, subunit A"/>
    <property type="match status" value="1"/>
</dbReference>
<evidence type="ECO:0000256" key="5">
    <source>
        <dbReference type="ARBA" id="ARBA00022989"/>
    </source>
</evidence>
<feature type="transmembrane region" description="Helical" evidence="7">
    <location>
        <begin position="67"/>
        <end position="85"/>
    </location>
</feature>
<protein>
    <submittedName>
        <fullName evidence="9">Sulfatase</fullName>
    </submittedName>
</protein>
<sequence length="604" mass="69370">MRLLLFLIVGGLLFFIDSLLFKKTDIKKKIKTGIVYTIGVNTLSLFIMRYILKKEYVLSIENYKTLFVLKYFLFTMVLGFIILFIKGVILKDITFKTNEKKEKKGAIVCSIVSGIFVFLGSFLLIGTIWFIDFFGKLTPEQFLFNFNSPVTGTASGVTEQAVNGPVLLLVAILVGFSLLMMAKFEIQWHGEKVFSDRLVKRFGWIFSLGLLLFGLNYSVKELQLVKVYHAYFDDSSYIKDNYRSPKTTKLEFPKQKRNLIHIYLESYENTYFDKKSGGYMKKNLMPDYEKLYAEGVSFSESEKRGGAYQTYGSSWSVASMVNMSTGLPLKIPMNGNSYGKSGYFLPGAVGIGDILYKEGYNQTIMFGADADFGGLTSFFNNHHDFNIYDVKHARKIGKIPNDYNVWWGFEDKKLYAYAQEEITRLANEGKPFNFTMENADTHFPDGYIEKDTPRPFDEQYANVIFHSQKQVTDFVKWIQEQPFYDNTTIVLTGDHLSMDKKFFKDFDPSYHRTTTNLILNGDFDEKSIQTTNRKFAPFDMYPTILSGMGVKIEGNRLGLGTDLSSGEKTLIERDSLEKVNDELAKNSKFYNHEFVSERQSSQKQ</sequence>
<dbReference type="InterPro" id="IPR017850">
    <property type="entry name" value="Alkaline_phosphatase_core_sf"/>
</dbReference>
<dbReference type="GO" id="GO:0005886">
    <property type="term" value="C:plasma membrane"/>
    <property type="evidence" value="ECO:0007669"/>
    <property type="project" value="UniProtKB-SubCell"/>
</dbReference>
<keyword evidence="10" id="KW-1185">Reference proteome</keyword>
<dbReference type="PANTHER" id="PTHR47371:SF3">
    <property type="entry name" value="PHOSPHOGLYCEROL TRANSFERASE I"/>
    <property type="match status" value="1"/>
</dbReference>
<dbReference type="GeneID" id="95581293"/>
<feature type="transmembrane region" description="Helical" evidence="7">
    <location>
        <begin position="162"/>
        <end position="181"/>
    </location>
</feature>
<evidence type="ECO:0000256" key="2">
    <source>
        <dbReference type="ARBA" id="ARBA00004936"/>
    </source>
</evidence>
<gene>
    <name evidence="9" type="ORF">CBF28_04530</name>
</gene>
<keyword evidence="5 7" id="KW-1133">Transmembrane helix</keyword>
<dbReference type="InterPro" id="IPR050448">
    <property type="entry name" value="OpgB/LTA_synthase_biosynth"/>
</dbReference>
<proteinExistence type="predicted"/>
<evidence type="ECO:0000256" key="3">
    <source>
        <dbReference type="ARBA" id="ARBA00022475"/>
    </source>
</evidence>
<feature type="domain" description="Sulfatase N-terminal" evidence="8">
    <location>
        <begin position="258"/>
        <end position="550"/>
    </location>
</feature>
<keyword evidence="4 7" id="KW-0812">Transmembrane</keyword>
<dbReference type="CDD" id="cd16015">
    <property type="entry name" value="LTA_synthase"/>
    <property type="match status" value="1"/>
</dbReference>
<comment type="pathway">
    <text evidence="2">Cell wall biogenesis; lipoteichoic acid biosynthesis.</text>
</comment>
<reference evidence="9 10" key="1">
    <citation type="submission" date="2017-05" db="EMBL/GenBank/DDBJ databases">
        <title>Vagococcus spp. assemblies.</title>
        <authorList>
            <person name="Gulvik C.A."/>
        </authorList>
    </citation>
    <scope>NUCLEOTIDE SEQUENCE [LARGE SCALE GENOMIC DNA]</scope>
    <source>
        <strain evidence="9 10">SS1714</strain>
    </source>
</reference>
<evidence type="ECO:0000256" key="4">
    <source>
        <dbReference type="ARBA" id="ARBA00022692"/>
    </source>
</evidence>
<evidence type="ECO:0000256" key="1">
    <source>
        <dbReference type="ARBA" id="ARBA00004651"/>
    </source>
</evidence>
<dbReference type="EMBL" id="NGKB01000003">
    <property type="protein sequence ID" value="RSU16207.1"/>
    <property type="molecule type" value="Genomic_DNA"/>
</dbReference>
<dbReference type="RefSeq" id="WP_126792380.1">
    <property type="nucleotide sequence ID" value="NZ_CP060720.1"/>
</dbReference>
<dbReference type="PANTHER" id="PTHR47371">
    <property type="entry name" value="LIPOTEICHOIC ACID SYNTHASE"/>
    <property type="match status" value="1"/>
</dbReference>
<name>A0A430B7H1_9ENTE</name>
<dbReference type="Proteomes" id="UP000288028">
    <property type="component" value="Unassembled WGS sequence"/>
</dbReference>
<evidence type="ECO:0000313" key="9">
    <source>
        <dbReference type="EMBL" id="RSU16207.1"/>
    </source>
</evidence>
<evidence type="ECO:0000259" key="8">
    <source>
        <dbReference type="Pfam" id="PF00884"/>
    </source>
</evidence>
<dbReference type="Pfam" id="PF00884">
    <property type="entry name" value="Sulfatase"/>
    <property type="match status" value="1"/>
</dbReference>
<accession>A0A430B7H1</accession>